<dbReference type="AlphaFoldDB" id="A0AAW2UVG9"/>
<dbReference type="EMBL" id="JACGWN010000011">
    <property type="protein sequence ID" value="KAL0421002.1"/>
    <property type="molecule type" value="Genomic_DNA"/>
</dbReference>
<name>A0AAW2UVG9_9LAMI</name>
<protein>
    <submittedName>
        <fullName evidence="1">Uncharacterized protein</fullName>
    </submittedName>
</protein>
<accession>A0AAW2UVG9</accession>
<gene>
    <name evidence="1" type="ORF">Slati_3123100</name>
</gene>
<reference evidence="1" key="2">
    <citation type="journal article" date="2024" name="Plant">
        <title>Genomic evolution and insights into agronomic trait innovations of Sesamum species.</title>
        <authorList>
            <person name="Miao H."/>
            <person name="Wang L."/>
            <person name="Qu L."/>
            <person name="Liu H."/>
            <person name="Sun Y."/>
            <person name="Le M."/>
            <person name="Wang Q."/>
            <person name="Wei S."/>
            <person name="Zheng Y."/>
            <person name="Lin W."/>
            <person name="Duan Y."/>
            <person name="Cao H."/>
            <person name="Xiong S."/>
            <person name="Wang X."/>
            <person name="Wei L."/>
            <person name="Li C."/>
            <person name="Ma Q."/>
            <person name="Ju M."/>
            <person name="Zhao R."/>
            <person name="Li G."/>
            <person name="Mu C."/>
            <person name="Tian Q."/>
            <person name="Mei H."/>
            <person name="Zhang T."/>
            <person name="Gao T."/>
            <person name="Zhang H."/>
        </authorList>
    </citation>
    <scope>NUCLEOTIDE SEQUENCE</scope>
    <source>
        <strain evidence="1">KEN1</strain>
    </source>
</reference>
<proteinExistence type="predicted"/>
<reference evidence="1" key="1">
    <citation type="submission" date="2020-06" db="EMBL/GenBank/DDBJ databases">
        <authorList>
            <person name="Li T."/>
            <person name="Hu X."/>
            <person name="Zhang T."/>
            <person name="Song X."/>
            <person name="Zhang H."/>
            <person name="Dai N."/>
            <person name="Sheng W."/>
            <person name="Hou X."/>
            <person name="Wei L."/>
        </authorList>
    </citation>
    <scope>NUCLEOTIDE SEQUENCE</scope>
    <source>
        <strain evidence="1">KEN1</strain>
        <tissue evidence="1">Leaf</tissue>
    </source>
</reference>
<organism evidence="1">
    <name type="scientific">Sesamum latifolium</name>
    <dbReference type="NCBI Taxonomy" id="2727402"/>
    <lineage>
        <taxon>Eukaryota</taxon>
        <taxon>Viridiplantae</taxon>
        <taxon>Streptophyta</taxon>
        <taxon>Embryophyta</taxon>
        <taxon>Tracheophyta</taxon>
        <taxon>Spermatophyta</taxon>
        <taxon>Magnoliopsida</taxon>
        <taxon>eudicotyledons</taxon>
        <taxon>Gunneridae</taxon>
        <taxon>Pentapetalae</taxon>
        <taxon>asterids</taxon>
        <taxon>lamiids</taxon>
        <taxon>Lamiales</taxon>
        <taxon>Pedaliaceae</taxon>
        <taxon>Sesamum</taxon>
    </lineage>
</organism>
<evidence type="ECO:0000313" key="1">
    <source>
        <dbReference type="EMBL" id="KAL0421002.1"/>
    </source>
</evidence>
<sequence>MSSHSAIGAEVFGCFRTVHEPAESSAKDGQGVVHAETEAIHHKSGEELGEDVQSADSNSLGSHVPEMGLLGAEDIDMSEDDAVNPSLQVVDGGNRSVSCIPVQLPSDLREQEAALVSVPVRFAAGMRGTMARRGRGRCRAAQRGSVFCKRGREAVVFEAGEGAFRSVKRCHLVDEESDVLSGEAAEQPRHSPCNLSFGTVRGWDPLGQFEY</sequence>
<comment type="caution">
    <text evidence="1">The sequence shown here is derived from an EMBL/GenBank/DDBJ whole genome shotgun (WGS) entry which is preliminary data.</text>
</comment>